<gene>
    <name evidence="1" type="ORF">M514_06724</name>
</gene>
<sequence>MQVERGPFINAEIEVHPSEAAASVNEHYVCWRWVIPIFVLLMLYNCAIPITILLTEESKNDTASAALERRSRELLKRLKDPYLNLTAYGDFYVHDHDGSIIRTSKTSWLQDDKNHRLKITVGKMGTKSWVGDYYFFEKGTYVIAPVHSRHIQVSAVCTYIDDWGYFDELERYRLHLGYEGRRFRIEGGNKRRLMYVFSGLINKTKGAEFVQRMFEEQTLLPIGMIRIPLEPEMYAYTEFNYQVDLINTDLPAEEHFQLPSICYSQVSSA</sequence>
<name>A0A085NKD4_9BILA</name>
<protein>
    <submittedName>
        <fullName evidence="1">Uncharacterized protein</fullName>
    </submittedName>
</protein>
<proteinExistence type="predicted"/>
<organism evidence="1">
    <name type="scientific">Trichuris suis</name>
    <name type="common">pig whipworm</name>
    <dbReference type="NCBI Taxonomy" id="68888"/>
    <lineage>
        <taxon>Eukaryota</taxon>
        <taxon>Metazoa</taxon>
        <taxon>Ecdysozoa</taxon>
        <taxon>Nematoda</taxon>
        <taxon>Enoplea</taxon>
        <taxon>Dorylaimia</taxon>
        <taxon>Trichinellida</taxon>
        <taxon>Trichuridae</taxon>
        <taxon>Trichuris</taxon>
    </lineage>
</organism>
<dbReference type="AlphaFoldDB" id="A0A085NKD4"/>
<dbReference type="OrthoDB" id="5915788at2759"/>
<evidence type="ECO:0000313" key="1">
    <source>
        <dbReference type="EMBL" id="KFD69930.1"/>
    </source>
</evidence>
<dbReference type="Proteomes" id="UP000030758">
    <property type="component" value="Unassembled WGS sequence"/>
</dbReference>
<accession>A0A085NKD4</accession>
<dbReference type="EMBL" id="KL367491">
    <property type="protein sequence ID" value="KFD69930.1"/>
    <property type="molecule type" value="Genomic_DNA"/>
</dbReference>
<reference evidence="1" key="1">
    <citation type="journal article" date="2014" name="Nat. Genet.">
        <title>Genome and transcriptome of the porcine whipworm Trichuris suis.</title>
        <authorList>
            <person name="Jex A.R."/>
            <person name="Nejsum P."/>
            <person name="Schwarz E.M."/>
            <person name="Hu L."/>
            <person name="Young N.D."/>
            <person name="Hall R.S."/>
            <person name="Korhonen P.K."/>
            <person name="Liao S."/>
            <person name="Thamsborg S."/>
            <person name="Xia J."/>
            <person name="Xu P."/>
            <person name="Wang S."/>
            <person name="Scheerlinck J.P."/>
            <person name="Hofmann A."/>
            <person name="Sternberg P.W."/>
            <person name="Wang J."/>
            <person name="Gasser R.B."/>
        </authorList>
    </citation>
    <scope>NUCLEOTIDE SEQUENCE [LARGE SCALE GENOMIC DNA]</scope>
    <source>
        <strain evidence="1">DCEP-RM93F</strain>
    </source>
</reference>